<protein>
    <recommendedName>
        <fullName evidence="3">C3H1-type domain-containing protein</fullName>
    </recommendedName>
</protein>
<dbReference type="InterPro" id="IPR000571">
    <property type="entry name" value="Znf_CCCH"/>
</dbReference>
<dbReference type="EMBL" id="JAAAUQ010000044">
    <property type="protein sequence ID" value="KAF9155941.1"/>
    <property type="molecule type" value="Genomic_DNA"/>
</dbReference>
<dbReference type="AlphaFoldDB" id="A0A9P5VF51"/>
<proteinExistence type="predicted"/>
<feature type="region of interest" description="Disordered" evidence="2">
    <location>
        <begin position="81"/>
        <end position="121"/>
    </location>
</feature>
<comment type="caution">
    <text evidence="4">The sequence shown here is derived from an EMBL/GenBank/DDBJ whole genome shotgun (WGS) entry which is preliminary data.</text>
</comment>
<sequence>MSATEQDNAPAPLDPSGNEICLLFLKYGKCRYKKKCKKSHIVPDKNAPIMQQVTPVMPEKPVVKEGPKIAFTVKKTPYARPLTAPTSASSSATPNLRRIPHQKQQQSSHQGLQRQKLPNQQRNATELGSVPLTQHVEQDVVEQTLKSKDGATEAMDVDLQPSTMLSQEEPKKPRKPKAKRPPKVHIHRLLSSLFKTTISSDVITARRNTPSTTTGYPGPSVKGRQIHGNATANRKQGHQGARKPPFATTGSHGAIVSSNELEAADEKIENWYTTYKARLEPKTRRLMVMTKPTTARQRSQLKAMRKHHWECRIEIEQQLKRHVPTAFSLKIVRTRIDWERVAPYITLMIQAAFEMDIQNPHLPVIGTTLCALLEHKNLGGLACEELLMSWGLTGIDARRFTSHLWEVMVAAAGEASVRGGRGFGMRVRQLEDKEDFKTIHTRLLALNKAPT</sequence>
<feature type="region of interest" description="Disordered" evidence="2">
    <location>
        <begin position="207"/>
        <end position="250"/>
    </location>
</feature>
<organism evidence="4 5">
    <name type="scientific">Linnemannia schmuckeri</name>
    <dbReference type="NCBI Taxonomy" id="64567"/>
    <lineage>
        <taxon>Eukaryota</taxon>
        <taxon>Fungi</taxon>
        <taxon>Fungi incertae sedis</taxon>
        <taxon>Mucoromycota</taxon>
        <taxon>Mortierellomycotina</taxon>
        <taxon>Mortierellomycetes</taxon>
        <taxon>Mortierellales</taxon>
        <taxon>Mortierellaceae</taxon>
        <taxon>Linnemannia</taxon>
    </lineage>
</organism>
<evidence type="ECO:0000256" key="1">
    <source>
        <dbReference type="PROSITE-ProRule" id="PRU00723"/>
    </source>
</evidence>
<feature type="zinc finger region" description="C3H1-type" evidence="1">
    <location>
        <begin position="15"/>
        <end position="43"/>
    </location>
</feature>
<feature type="region of interest" description="Disordered" evidence="2">
    <location>
        <begin position="145"/>
        <end position="183"/>
    </location>
</feature>
<keyword evidence="1" id="KW-0479">Metal-binding</keyword>
<evidence type="ECO:0000256" key="2">
    <source>
        <dbReference type="SAM" id="MobiDB-lite"/>
    </source>
</evidence>
<keyword evidence="1" id="KW-0862">Zinc</keyword>
<name>A0A9P5VF51_9FUNG</name>
<evidence type="ECO:0000313" key="5">
    <source>
        <dbReference type="Proteomes" id="UP000748756"/>
    </source>
</evidence>
<dbReference type="OrthoDB" id="5964700at2759"/>
<dbReference type="Proteomes" id="UP000748756">
    <property type="component" value="Unassembled WGS sequence"/>
</dbReference>
<feature type="compositionally biased region" description="Basic residues" evidence="2">
    <location>
        <begin position="172"/>
        <end position="183"/>
    </location>
</feature>
<keyword evidence="1" id="KW-0863">Zinc-finger</keyword>
<feature type="domain" description="C3H1-type" evidence="3">
    <location>
        <begin position="15"/>
        <end position="43"/>
    </location>
</feature>
<dbReference type="PROSITE" id="PS50103">
    <property type="entry name" value="ZF_C3H1"/>
    <property type="match status" value="1"/>
</dbReference>
<feature type="compositionally biased region" description="Low complexity" evidence="2">
    <location>
        <begin position="102"/>
        <end position="116"/>
    </location>
</feature>
<gene>
    <name evidence="4" type="ORF">BG015_007972</name>
</gene>
<feature type="compositionally biased region" description="Low complexity" evidence="2">
    <location>
        <begin position="81"/>
        <end position="94"/>
    </location>
</feature>
<accession>A0A9P5VF51</accession>
<evidence type="ECO:0000313" key="4">
    <source>
        <dbReference type="EMBL" id="KAF9155941.1"/>
    </source>
</evidence>
<dbReference type="GO" id="GO:0008270">
    <property type="term" value="F:zinc ion binding"/>
    <property type="evidence" value="ECO:0007669"/>
    <property type="project" value="UniProtKB-KW"/>
</dbReference>
<reference evidence="4" key="1">
    <citation type="journal article" date="2020" name="Fungal Divers.">
        <title>Resolving the Mortierellaceae phylogeny through synthesis of multi-gene phylogenetics and phylogenomics.</title>
        <authorList>
            <person name="Vandepol N."/>
            <person name="Liber J."/>
            <person name="Desiro A."/>
            <person name="Na H."/>
            <person name="Kennedy M."/>
            <person name="Barry K."/>
            <person name="Grigoriev I.V."/>
            <person name="Miller A.N."/>
            <person name="O'Donnell K."/>
            <person name="Stajich J.E."/>
            <person name="Bonito G."/>
        </authorList>
    </citation>
    <scope>NUCLEOTIDE SEQUENCE</scope>
    <source>
        <strain evidence="4">NRRL 6426</strain>
    </source>
</reference>
<keyword evidence="5" id="KW-1185">Reference proteome</keyword>
<feature type="compositionally biased region" description="Low complexity" evidence="2">
    <location>
        <begin position="209"/>
        <end position="220"/>
    </location>
</feature>
<evidence type="ECO:0000259" key="3">
    <source>
        <dbReference type="PROSITE" id="PS50103"/>
    </source>
</evidence>